<gene>
    <name evidence="2" type="ORF">MNBD_ALPHA08-1475</name>
</gene>
<sequence length="128" mass="13612">MIGYQTVGTNKLDDAAVFYDALLGELGALRIMDQAGEFILWSTGENTPGFCIHVPVDGNKATIGNGSMTAFGVESAQMVDKMYAKAMQLGASDEGPAGPRGGGFYAGYCRDLDGNKFSFFCMTEPESQ</sequence>
<dbReference type="EMBL" id="UOEC01000128">
    <property type="protein sequence ID" value="VAV95609.1"/>
    <property type="molecule type" value="Genomic_DNA"/>
</dbReference>
<dbReference type="CDD" id="cd07262">
    <property type="entry name" value="VOC_like"/>
    <property type="match status" value="1"/>
</dbReference>
<dbReference type="SUPFAM" id="SSF54593">
    <property type="entry name" value="Glyoxalase/Bleomycin resistance protein/Dihydroxybiphenyl dioxygenase"/>
    <property type="match status" value="1"/>
</dbReference>
<dbReference type="InterPro" id="IPR004360">
    <property type="entry name" value="Glyas_Fos-R_dOase_dom"/>
</dbReference>
<evidence type="ECO:0000259" key="1">
    <source>
        <dbReference type="Pfam" id="PF00903"/>
    </source>
</evidence>
<feature type="domain" description="Glyoxalase/fosfomycin resistance/dioxygenase" evidence="1">
    <location>
        <begin position="6"/>
        <end position="119"/>
    </location>
</feature>
<dbReference type="Gene3D" id="3.10.180.10">
    <property type="entry name" value="2,3-Dihydroxybiphenyl 1,2-Dioxygenase, domain 1"/>
    <property type="match status" value="1"/>
</dbReference>
<accession>A0A3B0RUF5</accession>
<evidence type="ECO:0000313" key="2">
    <source>
        <dbReference type="EMBL" id="VAV95609.1"/>
    </source>
</evidence>
<protein>
    <recommendedName>
        <fullName evidence="1">Glyoxalase/fosfomycin resistance/dioxygenase domain-containing protein</fullName>
    </recommendedName>
</protein>
<organism evidence="2">
    <name type="scientific">hydrothermal vent metagenome</name>
    <dbReference type="NCBI Taxonomy" id="652676"/>
    <lineage>
        <taxon>unclassified sequences</taxon>
        <taxon>metagenomes</taxon>
        <taxon>ecological metagenomes</taxon>
    </lineage>
</organism>
<reference evidence="2" key="1">
    <citation type="submission" date="2018-06" db="EMBL/GenBank/DDBJ databases">
        <authorList>
            <person name="Zhirakovskaya E."/>
        </authorList>
    </citation>
    <scope>NUCLEOTIDE SEQUENCE</scope>
</reference>
<dbReference type="InterPro" id="IPR029068">
    <property type="entry name" value="Glyas_Bleomycin-R_OHBP_Dase"/>
</dbReference>
<dbReference type="Pfam" id="PF00903">
    <property type="entry name" value="Glyoxalase"/>
    <property type="match status" value="1"/>
</dbReference>
<dbReference type="PANTHER" id="PTHR35006:SF1">
    <property type="entry name" value="BLL2941 PROTEIN"/>
    <property type="match status" value="1"/>
</dbReference>
<proteinExistence type="predicted"/>
<dbReference type="AlphaFoldDB" id="A0A3B0RUF5"/>
<dbReference type="PANTHER" id="PTHR35006">
    <property type="entry name" value="GLYOXALASE FAMILY PROTEIN (AFU_ORTHOLOGUE AFUA_5G14830)"/>
    <property type="match status" value="1"/>
</dbReference>
<name>A0A3B0RUF5_9ZZZZ</name>